<evidence type="ECO:0000256" key="1">
    <source>
        <dbReference type="SAM" id="MobiDB-lite"/>
    </source>
</evidence>
<dbReference type="AlphaFoldDB" id="A0A538U1F1"/>
<dbReference type="PANTHER" id="PTHR34547">
    <property type="entry name" value="YACP-LIKE NYN DOMAIN PROTEIN"/>
    <property type="match status" value="1"/>
</dbReference>
<dbReference type="PANTHER" id="PTHR34547:SF1">
    <property type="entry name" value="YACP-LIKE NYN DOMAIN PROTEIN"/>
    <property type="match status" value="1"/>
</dbReference>
<evidence type="ECO:0000313" key="2">
    <source>
        <dbReference type="EMBL" id="TMQ69631.1"/>
    </source>
</evidence>
<gene>
    <name evidence="2" type="ORF">E6K81_14520</name>
</gene>
<reference evidence="2 3" key="1">
    <citation type="journal article" date="2019" name="Nat. Microbiol.">
        <title>Mediterranean grassland soil C-N compound turnover is dependent on rainfall and depth, and is mediated by genomically divergent microorganisms.</title>
        <authorList>
            <person name="Diamond S."/>
            <person name="Andeer P.F."/>
            <person name="Li Z."/>
            <person name="Crits-Christoph A."/>
            <person name="Burstein D."/>
            <person name="Anantharaman K."/>
            <person name="Lane K.R."/>
            <person name="Thomas B.C."/>
            <person name="Pan C."/>
            <person name="Northen T.R."/>
            <person name="Banfield J.F."/>
        </authorList>
    </citation>
    <scope>NUCLEOTIDE SEQUENCE [LARGE SCALE GENOMIC DNA]</scope>
    <source>
        <strain evidence="2">WS_11</strain>
    </source>
</reference>
<feature type="region of interest" description="Disordered" evidence="1">
    <location>
        <begin position="151"/>
        <end position="254"/>
    </location>
</feature>
<dbReference type="InterPro" id="IPR010298">
    <property type="entry name" value="YacP-like"/>
</dbReference>
<evidence type="ECO:0000313" key="3">
    <source>
        <dbReference type="Proteomes" id="UP000319771"/>
    </source>
</evidence>
<accession>A0A538U1F1</accession>
<dbReference type="EMBL" id="VBPB01000294">
    <property type="protein sequence ID" value="TMQ69631.1"/>
    <property type="molecule type" value="Genomic_DNA"/>
</dbReference>
<sequence>MRDCGAFLRPRLEGASVSEDRLILVDGYNLILRSPSLKPGPDRTLRQAREKLVNLLAWAVGAGEARFLVVFDGAEARGEDESSGRIEVRFSRPPQKADDLIRTLVEEWVERVDRLTVVTSDLEVARHARAMGAEVSLADLFMASVLGPVGGTPAADGGDLRPRGGASRARDGRRGLARRPVHGERARTRGRHARGRGAGEADDAVAQGARGVGRALQGAPSRRRSGSGAPGRARSTPASRRRRCRRTASRAPGR</sequence>
<name>A0A538U1F1_UNCEI</name>
<comment type="caution">
    <text evidence="2">The sequence shown here is derived from an EMBL/GenBank/DDBJ whole genome shotgun (WGS) entry which is preliminary data.</text>
</comment>
<feature type="compositionally biased region" description="Basic residues" evidence="1">
    <location>
        <begin position="239"/>
        <end position="254"/>
    </location>
</feature>
<protein>
    <recommendedName>
        <fullName evidence="4">NYN domain-containing protein</fullName>
    </recommendedName>
</protein>
<feature type="compositionally biased region" description="Basic and acidic residues" evidence="1">
    <location>
        <begin position="158"/>
        <end position="174"/>
    </location>
</feature>
<dbReference type="Proteomes" id="UP000319771">
    <property type="component" value="Unassembled WGS sequence"/>
</dbReference>
<feature type="compositionally biased region" description="Low complexity" evidence="1">
    <location>
        <begin position="204"/>
        <end position="238"/>
    </location>
</feature>
<proteinExistence type="predicted"/>
<organism evidence="2 3">
    <name type="scientific">Eiseniibacteriota bacterium</name>
    <dbReference type="NCBI Taxonomy" id="2212470"/>
    <lineage>
        <taxon>Bacteria</taxon>
        <taxon>Candidatus Eiseniibacteriota</taxon>
    </lineage>
</organism>
<evidence type="ECO:0008006" key="4">
    <source>
        <dbReference type="Google" id="ProtNLM"/>
    </source>
</evidence>
<dbReference type="Pfam" id="PF05991">
    <property type="entry name" value="NYN_YacP"/>
    <property type="match status" value="1"/>
</dbReference>